<dbReference type="AlphaFoldDB" id="A0A1M7CJH8"/>
<gene>
    <name evidence="2" type="ORF">SAMN05660971_01120</name>
</gene>
<name>A0A1M7CJH8_9GAMM</name>
<evidence type="ECO:0000313" key="2">
    <source>
        <dbReference type="EMBL" id="SHL67431.1"/>
    </source>
</evidence>
<evidence type="ECO:0000313" key="3">
    <source>
        <dbReference type="Proteomes" id="UP000184123"/>
    </source>
</evidence>
<dbReference type="OrthoDB" id="6670788at2"/>
<reference evidence="2 3" key="1">
    <citation type="submission" date="2016-11" db="EMBL/GenBank/DDBJ databases">
        <authorList>
            <person name="Jaros S."/>
            <person name="Januszkiewicz K."/>
            <person name="Wedrychowicz H."/>
        </authorList>
    </citation>
    <scope>NUCLEOTIDE SEQUENCE [LARGE SCALE GENOMIC DNA]</scope>
    <source>
        <strain evidence="2 3">DSM 4740</strain>
    </source>
</reference>
<evidence type="ECO:0000256" key="1">
    <source>
        <dbReference type="SAM" id="MobiDB-lite"/>
    </source>
</evidence>
<dbReference type="Proteomes" id="UP000184123">
    <property type="component" value="Unassembled WGS sequence"/>
</dbReference>
<proteinExistence type="predicted"/>
<sequence length="234" mass="25150">MVAQGRAVVGHQADARPHHTSRSAHLRQCGADENHIDQDELFDCHVINPARFHVGLMVAQGRAVVGHQADARPHHTSRSAHLRQCGADENHIDQDELFDCHVINPACFHVGLMAAQGRAAVGHQADARPHHTSRSVHLCQCGADENHIDRDELFDCHVNNPACFHVGLMAAQGRAAVGHQADARPHPTSRSAHLCQCGADENQIDQDELFDCHVNSGFQATTSAGDSAGGAPGC</sequence>
<feature type="region of interest" description="Disordered" evidence="1">
    <location>
        <begin position="1"/>
        <end position="23"/>
    </location>
</feature>
<accession>A0A1M7CJH8</accession>
<protein>
    <submittedName>
        <fullName evidence="2">Uncharacterized protein</fullName>
    </submittedName>
</protein>
<dbReference type="EMBL" id="FRCA01000002">
    <property type="protein sequence ID" value="SHL67431.1"/>
    <property type="molecule type" value="Genomic_DNA"/>
</dbReference>
<dbReference type="RefSeq" id="WP_143166206.1">
    <property type="nucleotide sequence ID" value="NZ_FRCA01000002.1"/>
</dbReference>
<organism evidence="2 3">
    <name type="scientific">Halomonas cupida</name>
    <dbReference type="NCBI Taxonomy" id="44933"/>
    <lineage>
        <taxon>Bacteria</taxon>
        <taxon>Pseudomonadati</taxon>
        <taxon>Pseudomonadota</taxon>
        <taxon>Gammaproteobacteria</taxon>
        <taxon>Oceanospirillales</taxon>
        <taxon>Halomonadaceae</taxon>
        <taxon>Halomonas</taxon>
    </lineage>
</organism>